<dbReference type="GeneID" id="56068137"/>
<sequence>MYEEKIDEVKKKLAEYWNAVMSFPLQDGNGKIIWDKSKESPDVMLKIVKHAQLLARLKRYVPTDKTEGTGGSSYGFQEPIIEDPERAARYRYNLVKGLCTLPGSQLHH</sequence>
<protein>
    <submittedName>
        <fullName evidence="1">Uncharacterized protein</fullName>
    </submittedName>
</protein>
<dbReference type="Proteomes" id="UP000509478">
    <property type="component" value="Chromosome"/>
</dbReference>
<dbReference type="OrthoDB" id="306618at2157"/>
<evidence type="ECO:0000313" key="1">
    <source>
        <dbReference type="EMBL" id="QLH07109.1"/>
    </source>
</evidence>
<organism evidence="1 2">
    <name type="scientific">Nitrosopumilus ureiphilus</name>
    <dbReference type="NCBI Taxonomy" id="1470067"/>
    <lineage>
        <taxon>Archaea</taxon>
        <taxon>Nitrososphaerota</taxon>
        <taxon>Nitrososphaeria</taxon>
        <taxon>Nitrosopumilales</taxon>
        <taxon>Nitrosopumilaceae</taxon>
        <taxon>Nitrosopumilus</taxon>
    </lineage>
</organism>
<dbReference type="AlphaFoldDB" id="A0A7D5MAP0"/>
<keyword evidence="2" id="KW-1185">Reference proteome</keyword>
<name>A0A7D5MAP0_9ARCH</name>
<gene>
    <name evidence="1" type="ORF">C5F50_08515</name>
</gene>
<dbReference type="RefSeq" id="WP_179370973.1">
    <property type="nucleotide sequence ID" value="NZ_CP026995.1"/>
</dbReference>
<evidence type="ECO:0000313" key="2">
    <source>
        <dbReference type="Proteomes" id="UP000509478"/>
    </source>
</evidence>
<dbReference type="EMBL" id="CP026995">
    <property type="protein sequence ID" value="QLH07109.1"/>
    <property type="molecule type" value="Genomic_DNA"/>
</dbReference>
<proteinExistence type="predicted"/>
<accession>A0A7D5MAP0</accession>
<dbReference type="KEGG" id="nue:C5F50_08515"/>
<reference evidence="1 2" key="1">
    <citation type="submission" date="2018-02" db="EMBL/GenBank/DDBJ databases">
        <title>Complete genome of Nitrosopumilus ureaphilus PS0.</title>
        <authorList>
            <person name="Qin W."/>
            <person name="Zheng Y."/>
            <person name="Stahl D.A."/>
        </authorList>
    </citation>
    <scope>NUCLEOTIDE SEQUENCE [LARGE SCALE GENOMIC DNA]</scope>
    <source>
        <strain evidence="1 2">PS0</strain>
    </source>
</reference>